<reference evidence="1 2" key="1">
    <citation type="submission" date="2016-03" db="EMBL/GenBank/DDBJ databases">
        <title>Microsymbionts genomes from the relict species Vavilovia formosa (Stev.) Fed.</title>
        <authorList>
            <person name="Kopat V."/>
            <person name="Chirak E."/>
            <person name="Kimeklis A."/>
            <person name="Andronov E."/>
        </authorList>
    </citation>
    <scope>NUCLEOTIDE SEQUENCE [LARGE SCALE GENOMIC DNA]</scope>
    <source>
        <strain evidence="1 2">Vaf07</strain>
    </source>
</reference>
<organism evidence="1 2">
    <name type="scientific">Tardiphaga robiniae</name>
    <dbReference type="NCBI Taxonomy" id="943830"/>
    <lineage>
        <taxon>Bacteria</taxon>
        <taxon>Pseudomonadati</taxon>
        <taxon>Pseudomonadota</taxon>
        <taxon>Alphaproteobacteria</taxon>
        <taxon>Hyphomicrobiales</taxon>
        <taxon>Nitrobacteraceae</taxon>
        <taxon>Tardiphaga</taxon>
    </lineage>
</organism>
<evidence type="ECO:0000313" key="2">
    <source>
        <dbReference type="Proteomes" id="UP000076574"/>
    </source>
</evidence>
<dbReference type="AlphaFoldDB" id="A0A161SRI6"/>
<comment type="caution">
    <text evidence="1">The sequence shown here is derived from an EMBL/GenBank/DDBJ whole genome shotgun (WGS) entry which is preliminary data.</text>
</comment>
<dbReference type="EMBL" id="LVYV01000008">
    <property type="protein sequence ID" value="KZD23812.1"/>
    <property type="molecule type" value="Genomic_DNA"/>
</dbReference>
<gene>
    <name evidence="1" type="ORF">A4A58_26090</name>
</gene>
<protein>
    <submittedName>
        <fullName evidence="1">Uncharacterized protein</fullName>
    </submittedName>
</protein>
<proteinExistence type="predicted"/>
<dbReference type="Proteomes" id="UP000076574">
    <property type="component" value="Unassembled WGS sequence"/>
</dbReference>
<evidence type="ECO:0000313" key="1">
    <source>
        <dbReference type="EMBL" id="KZD23812.1"/>
    </source>
</evidence>
<accession>A0A161SRI6</accession>
<sequence>MRQFVGIGCRYVDLAQAIEPIIRLQRCGSMARTMSLVTTLLGSDHLRAAFKHRFISLPKIL</sequence>
<name>A0A161SRI6_9BRAD</name>
<keyword evidence="2" id="KW-1185">Reference proteome</keyword>